<dbReference type="EMBL" id="BK014847">
    <property type="protein sequence ID" value="DAD78587.1"/>
    <property type="molecule type" value="Genomic_DNA"/>
</dbReference>
<evidence type="ECO:0000313" key="1">
    <source>
        <dbReference type="EMBL" id="DAD78587.1"/>
    </source>
</evidence>
<accession>A0A8S5M9F9</accession>
<organism evidence="1">
    <name type="scientific">Myoviridae sp. ctA1z6</name>
    <dbReference type="NCBI Taxonomy" id="2826627"/>
    <lineage>
        <taxon>Viruses</taxon>
        <taxon>Duplodnaviria</taxon>
        <taxon>Heunggongvirae</taxon>
        <taxon>Uroviricota</taxon>
        <taxon>Caudoviricetes</taxon>
    </lineage>
</organism>
<reference evidence="1" key="1">
    <citation type="journal article" date="2021" name="Proc. Natl. Acad. Sci. U.S.A.">
        <title>A Catalog of Tens of Thousands of Viruses from Human Metagenomes Reveals Hidden Associations with Chronic Diseases.</title>
        <authorList>
            <person name="Tisza M.J."/>
            <person name="Buck C.B."/>
        </authorList>
    </citation>
    <scope>NUCLEOTIDE SEQUENCE</scope>
    <source>
        <strain evidence="1">CtA1z6</strain>
    </source>
</reference>
<sequence>MVKDKREFCASFSVKVDTKRVAFELSPAPLYGGPNGFFRVRMARRWVDTADGKPCFFDRAGLAALVVEAALGALPAPVPAIPCPSRVTVRHWHNDMPYYEGTWTNTPPILDHAGRWVVNVSLSGKRVFVPVEDVIIPGGSRNG</sequence>
<proteinExistence type="predicted"/>
<name>A0A8S5M9F9_9CAUD</name>
<protein>
    <submittedName>
        <fullName evidence="1">Uncharacterized protein</fullName>
    </submittedName>
</protein>